<evidence type="ECO:0000313" key="1">
    <source>
        <dbReference type="EMBL" id="ROT38619.1"/>
    </source>
</evidence>
<evidence type="ECO:0000313" key="2">
    <source>
        <dbReference type="Proteomes" id="UP000272025"/>
    </source>
</evidence>
<dbReference type="AlphaFoldDB" id="A0A3N2PVU4"/>
<dbReference type="Proteomes" id="UP000272025">
    <property type="component" value="Unassembled WGS sequence"/>
</dbReference>
<gene>
    <name evidence="1" type="ORF">SODALDRAFT_350809</name>
</gene>
<name>A0A3N2PVU4_SODAK</name>
<organism evidence="1 2">
    <name type="scientific">Sodiomyces alkalinus (strain CBS 110278 / VKM F-3762 / F11)</name>
    <name type="common">Alkaliphilic filamentous fungus</name>
    <dbReference type="NCBI Taxonomy" id="1314773"/>
    <lineage>
        <taxon>Eukaryota</taxon>
        <taxon>Fungi</taxon>
        <taxon>Dikarya</taxon>
        <taxon>Ascomycota</taxon>
        <taxon>Pezizomycotina</taxon>
        <taxon>Sordariomycetes</taxon>
        <taxon>Hypocreomycetidae</taxon>
        <taxon>Glomerellales</taxon>
        <taxon>Plectosphaerellaceae</taxon>
        <taxon>Sodiomyces</taxon>
    </lineage>
</organism>
<proteinExistence type="predicted"/>
<dbReference type="GeneID" id="39581981"/>
<accession>A0A3N2PVU4</accession>
<dbReference type="OrthoDB" id="5343383at2759"/>
<dbReference type="EMBL" id="ML119055">
    <property type="protein sequence ID" value="ROT38619.1"/>
    <property type="molecule type" value="Genomic_DNA"/>
</dbReference>
<protein>
    <submittedName>
        <fullName evidence="1">Uncharacterized protein</fullName>
    </submittedName>
</protein>
<dbReference type="RefSeq" id="XP_028466425.1">
    <property type="nucleotide sequence ID" value="XM_028613503.1"/>
</dbReference>
<sequence length="316" mass="36705">MTVWPWQWAPLVWTEPAPGSPAAFREDEFVSLWYEMYALVFKLNFWRREDVVFPSADTGRHANLDRQRLLVEMGMSSEAVSLVERLPYPRNRSYRRMCIYFEADAMNYLDESDIKDCRDPLDMAQFSPQASSINGRSYLLPQDITLALPDESHGIAWILDLKYNAFRFIRGCPAEVPERGLDGIPADFPVERPDNPDHYRNWPTYHAPTVLRGWVQVLLSLEMVPDSVNGASWSFSSDINGQVIGKALRKYGWPAAFREEDWARDSEQIYRAAYVVEERYEKSFDSHKFGRDRDEVLARWREDPDLIPDVTLDPPA</sequence>
<reference evidence="1 2" key="1">
    <citation type="journal article" date="2018" name="Mol. Ecol.">
        <title>The obligate alkalophilic soda-lake fungus Sodiomyces alkalinus has shifted to a protein diet.</title>
        <authorList>
            <person name="Grum-Grzhimaylo A.A."/>
            <person name="Falkoski D.L."/>
            <person name="van den Heuvel J."/>
            <person name="Valero-Jimenez C.A."/>
            <person name="Min B."/>
            <person name="Choi I.G."/>
            <person name="Lipzen A."/>
            <person name="Daum C.G."/>
            <person name="Aanen D.K."/>
            <person name="Tsang A."/>
            <person name="Henrissat B."/>
            <person name="Bilanenko E.N."/>
            <person name="de Vries R.P."/>
            <person name="van Kan J.A.L."/>
            <person name="Grigoriev I.V."/>
            <person name="Debets A.J.M."/>
        </authorList>
    </citation>
    <scope>NUCLEOTIDE SEQUENCE [LARGE SCALE GENOMIC DNA]</scope>
    <source>
        <strain evidence="1 2">F11</strain>
    </source>
</reference>
<keyword evidence="2" id="KW-1185">Reference proteome</keyword>